<evidence type="ECO:0000259" key="2">
    <source>
        <dbReference type="Pfam" id="PF01575"/>
    </source>
</evidence>
<reference evidence="3 4" key="1">
    <citation type="submission" date="2020-08" db="EMBL/GenBank/DDBJ databases">
        <title>The Agave Microbiome: Exploring the role of microbial communities in plant adaptations to desert environments.</title>
        <authorList>
            <person name="Partida-Martinez L.P."/>
        </authorList>
    </citation>
    <scope>NUCLEOTIDE SEQUENCE [LARGE SCALE GENOMIC DNA]</scope>
    <source>
        <strain evidence="3 4">AS2.23</strain>
    </source>
</reference>
<name>A0A7W4TP71_KINRA</name>
<reference evidence="3 4" key="2">
    <citation type="submission" date="2020-08" db="EMBL/GenBank/DDBJ databases">
        <authorList>
            <person name="Partida-Martinez L."/>
            <person name="Huntemann M."/>
            <person name="Clum A."/>
            <person name="Wang J."/>
            <person name="Palaniappan K."/>
            <person name="Ritter S."/>
            <person name="Chen I.-M."/>
            <person name="Stamatis D."/>
            <person name="Reddy T."/>
            <person name="O'Malley R."/>
            <person name="Daum C."/>
            <person name="Shapiro N."/>
            <person name="Ivanova N."/>
            <person name="Kyrpides N."/>
            <person name="Woyke T."/>
        </authorList>
    </citation>
    <scope>NUCLEOTIDE SEQUENCE [LARGE SCALE GENOMIC DNA]</scope>
    <source>
        <strain evidence="3 4">AS2.23</strain>
    </source>
</reference>
<protein>
    <submittedName>
        <fullName evidence="3">Acyl dehydratase</fullName>
    </submittedName>
</protein>
<dbReference type="InterPro" id="IPR029069">
    <property type="entry name" value="HotDog_dom_sf"/>
</dbReference>
<dbReference type="PANTHER" id="PTHR43841">
    <property type="entry name" value="3-HYDROXYACYL-THIOESTER DEHYDRATASE HTDX-RELATED"/>
    <property type="match status" value="1"/>
</dbReference>
<dbReference type="GO" id="GO:0004312">
    <property type="term" value="F:fatty acid synthase activity"/>
    <property type="evidence" value="ECO:0007669"/>
    <property type="project" value="InterPro"/>
</dbReference>
<dbReference type="Proteomes" id="UP000533269">
    <property type="component" value="Unassembled WGS sequence"/>
</dbReference>
<dbReference type="PANTHER" id="PTHR43841:SF1">
    <property type="entry name" value="3-HYDROXYACYL-THIOESTER DEHYDRATASE X"/>
    <property type="match status" value="1"/>
</dbReference>
<accession>A0A7W4TP71</accession>
<evidence type="ECO:0000313" key="4">
    <source>
        <dbReference type="Proteomes" id="UP000533269"/>
    </source>
</evidence>
<comment type="caution">
    <text evidence="3">The sequence shown here is derived from an EMBL/GenBank/DDBJ whole genome shotgun (WGS) entry which is preliminary data.</text>
</comment>
<dbReference type="EMBL" id="JACHVY010000003">
    <property type="protein sequence ID" value="MBB2902365.1"/>
    <property type="molecule type" value="Genomic_DNA"/>
</dbReference>
<dbReference type="Gene3D" id="3.10.129.10">
    <property type="entry name" value="Hotdog Thioesterase"/>
    <property type="match status" value="1"/>
</dbReference>
<evidence type="ECO:0000256" key="1">
    <source>
        <dbReference type="ARBA" id="ARBA00005254"/>
    </source>
</evidence>
<organism evidence="3 4">
    <name type="scientific">Kineococcus radiotolerans</name>
    <dbReference type="NCBI Taxonomy" id="131568"/>
    <lineage>
        <taxon>Bacteria</taxon>
        <taxon>Bacillati</taxon>
        <taxon>Actinomycetota</taxon>
        <taxon>Actinomycetes</taxon>
        <taxon>Kineosporiales</taxon>
        <taxon>Kineosporiaceae</taxon>
        <taxon>Kineococcus</taxon>
    </lineage>
</organism>
<dbReference type="SUPFAM" id="SSF54637">
    <property type="entry name" value="Thioesterase/thiol ester dehydrase-isomerase"/>
    <property type="match status" value="2"/>
</dbReference>
<sequence length="281" mass="30433">MMERELTAAPSLPRLYARSLVQRPHRGVDFPRTRVVLRGAGFDADRVAAFCRSTGFPVRDTVPLPFPHLLGFGLQVDLLVREPFPFTLLGLVHVAQTFEQTRPLCVGETFDVGVRAVGVNAHRRGATVDLLTELRTGATTVWTGRSRYLARGVPWPGRPVEPAHLPAPEGEGTRWRVPADAGRAYAAVSGDVNPIHLSPLTARLLGFRRALAHGMWTASRSLAALGGPAPGAARFEVEFAKPLLLPATVRHVARPGPDGWSTAVRSRDGATLHLAGRLTRP</sequence>
<proteinExistence type="inferred from homology"/>
<dbReference type="InterPro" id="IPR002539">
    <property type="entry name" value="MaoC-like_dom"/>
</dbReference>
<comment type="similarity">
    <text evidence="1">Belongs to the enoyl-CoA hydratase/isomerase family.</text>
</comment>
<gene>
    <name evidence="3" type="ORF">FHR75_003196</name>
</gene>
<dbReference type="InterPro" id="IPR003965">
    <property type="entry name" value="Fatty_acid_synthase"/>
</dbReference>
<dbReference type="GO" id="GO:0006633">
    <property type="term" value="P:fatty acid biosynthetic process"/>
    <property type="evidence" value="ECO:0007669"/>
    <property type="project" value="InterPro"/>
</dbReference>
<feature type="domain" description="MaoC-like" evidence="2">
    <location>
        <begin position="183"/>
        <end position="251"/>
    </location>
</feature>
<dbReference type="PRINTS" id="PR01483">
    <property type="entry name" value="FASYNTHASE"/>
</dbReference>
<dbReference type="AlphaFoldDB" id="A0A7W4TP71"/>
<evidence type="ECO:0000313" key="3">
    <source>
        <dbReference type="EMBL" id="MBB2902365.1"/>
    </source>
</evidence>
<dbReference type="GO" id="GO:0005835">
    <property type="term" value="C:fatty acid synthase complex"/>
    <property type="evidence" value="ECO:0007669"/>
    <property type="project" value="InterPro"/>
</dbReference>
<dbReference type="Pfam" id="PF01575">
    <property type="entry name" value="MaoC_dehydratas"/>
    <property type="match status" value="1"/>
</dbReference>